<dbReference type="EMBL" id="UAWL01000006">
    <property type="protein sequence ID" value="SQB98059.1"/>
    <property type="molecule type" value="Genomic_DNA"/>
</dbReference>
<dbReference type="InterPro" id="IPR032811">
    <property type="entry name" value="Put_conjugal_transfer"/>
</dbReference>
<sequence>MTKKFLITLIVSLKCVFGLEFGGMGNVSAGMGGAGVALKNSPFALYYNPALLSAENSVRFGYSVGVGLREKNIDRIANIDFGNFASSAERFIGTLAGATGGGSGGATGVVASEFGKILNKALTTSGATTGNTLEQKLESVKNGSVDVNTLIANIKQETQNSTALDSASKDLINNVAGNMDFGNISVDAKGNISGITLSFGGDAGMDQAVRDFQTLQDVLKENALSITSQNGVAFQFAPALFRGTLGTFGVGFFSSVYASTSIKTDPNRMDLILKNGSNYYKVNLDSGGFGYSQTTQTDYEEHSLAHALELGNVHSVVARTFWINEIPIGYAHTFYLKNVNLNFGISMRLMSASNAMSDIWLSTSTNIGDSAKKFATNQPFETKTAIAVDLGTMVEIDLPNFQYLTFGFVAKNINTPTFRYANSEIQIKPQYRIGMAYNRSFFALAFDADLSKNDMLSDSFQRPYSQMIGGGAKFDIKVVDLRLGLMKDIRQDDGLILTGGLNILGFLDLAIQAGTALGEAQGYRFPRYLNIRLGGNFSF</sequence>
<gene>
    <name evidence="1" type="ORF">NCTC13102_00509</name>
</gene>
<dbReference type="Pfam" id="PF13729">
    <property type="entry name" value="TraF_2"/>
    <property type="match status" value="1"/>
</dbReference>
<dbReference type="AlphaFoldDB" id="A0A2X3DEZ7"/>
<dbReference type="Proteomes" id="UP000250166">
    <property type="component" value="Unassembled WGS sequence"/>
</dbReference>
<reference evidence="1 2" key="1">
    <citation type="submission" date="2018-06" db="EMBL/GenBank/DDBJ databases">
        <authorList>
            <consortium name="Pathogen Informatics"/>
            <person name="Doyle S."/>
        </authorList>
    </citation>
    <scope>NUCLEOTIDE SEQUENCE [LARGE SCALE GENOMIC DNA]</scope>
    <source>
        <strain evidence="1 2">NCTC13102</strain>
    </source>
</reference>
<evidence type="ECO:0000313" key="2">
    <source>
        <dbReference type="Proteomes" id="UP000250166"/>
    </source>
</evidence>
<evidence type="ECO:0000313" key="1">
    <source>
        <dbReference type="EMBL" id="SQB98059.1"/>
    </source>
</evidence>
<dbReference type="RefSeq" id="WP_112058355.1">
    <property type="nucleotide sequence ID" value="NZ_UAWL01000006.1"/>
</dbReference>
<name>A0A2X3DEZ7_9HELI</name>
<accession>A0A2X3DEZ7</accession>
<organism evidence="1 2">
    <name type="scientific">Helicobacter fennelliae</name>
    <dbReference type="NCBI Taxonomy" id="215"/>
    <lineage>
        <taxon>Bacteria</taxon>
        <taxon>Pseudomonadati</taxon>
        <taxon>Campylobacterota</taxon>
        <taxon>Epsilonproteobacteria</taxon>
        <taxon>Campylobacterales</taxon>
        <taxon>Helicobacteraceae</taxon>
        <taxon>Helicobacter</taxon>
    </lineage>
</organism>
<proteinExistence type="predicted"/>
<protein>
    <submittedName>
        <fullName evidence="1">Putative secreted protein</fullName>
    </submittedName>
</protein>